<gene>
    <name evidence="1" type="ORF">SCAL_000717</name>
</gene>
<dbReference type="AlphaFoldDB" id="A0A1F2P9S2"/>
<keyword evidence="2" id="KW-1185">Reference proteome</keyword>
<organism evidence="1 2">
    <name type="scientific">Candidatus Syntropharchaeum caldarium</name>
    <dbReference type="NCBI Taxonomy" id="1838285"/>
    <lineage>
        <taxon>Archaea</taxon>
        <taxon>Methanobacteriati</taxon>
        <taxon>Methanobacteriota</taxon>
        <taxon>Stenosarchaea group</taxon>
        <taxon>Methanomicrobia</taxon>
        <taxon>Methanosarcinales</taxon>
        <taxon>ANME-2 cluster</taxon>
        <taxon>Candidatus Syntropharchaeum</taxon>
    </lineage>
</organism>
<name>A0A1F2P9S2_9EURY</name>
<reference evidence="1" key="1">
    <citation type="submission" date="2016-05" db="EMBL/GenBank/DDBJ databases">
        <title>Microbial consortia oxidize butane by reversing methanogenesis.</title>
        <authorList>
            <person name="Laso-Perez R."/>
            <person name="Richter M."/>
            <person name="Wegener G."/>
            <person name="Musat F."/>
        </authorList>
    </citation>
    <scope>NUCLEOTIDE SEQUENCE [LARGE SCALE GENOMIC DNA]</scope>
    <source>
        <strain evidence="1">BOX2</strain>
    </source>
</reference>
<proteinExistence type="predicted"/>
<protein>
    <submittedName>
        <fullName evidence="1">Uncharacterized protein</fullName>
    </submittedName>
</protein>
<comment type="caution">
    <text evidence="1">The sequence shown here is derived from an EMBL/GenBank/DDBJ whole genome shotgun (WGS) entry which is preliminary data.</text>
</comment>
<sequence length="47" mass="5377">MPRKSVKCPVCGKKVDVFGADSNYIKHVQNGSGTFYHEKCFEKREID</sequence>
<dbReference type="EMBL" id="LYOS01000002">
    <property type="protein sequence ID" value="OFV68077.1"/>
    <property type="molecule type" value="Genomic_DNA"/>
</dbReference>
<dbReference type="Proteomes" id="UP000186940">
    <property type="component" value="Unassembled WGS sequence"/>
</dbReference>
<dbReference type="STRING" id="1838285.SCAL_000717"/>
<evidence type="ECO:0000313" key="1">
    <source>
        <dbReference type="EMBL" id="OFV68077.1"/>
    </source>
</evidence>
<accession>A0A1F2P9S2</accession>
<evidence type="ECO:0000313" key="2">
    <source>
        <dbReference type="Proteomes" id="UP000186940"/>
    </source>
</evidence>